<evidence type="ECO:0000313" key="1">
    <source>
        <dbReference type="EMBL" id="CCW18981.1"/>
    </source>
</evidence>
<dbReference type="Proteomes" id="UP000013201">
    <property type="component" value="Unassembled WGS sequence"/>
</dbReference>
<reference evidence="1 2" key="1">
    <citation type="submission" date="2013-03" db="EMBL/GenBank/DDBJ databases">
        <authorList>
            <person name="Le V."/>
        </authorList>
    </citation>
    <scope>NUCLEOTIDE SEQUENCE [LARGE SCALE GENOMIC DNA]</scope>
    <source>
        <strain evidence="1 2">BiD32</strain>
    </source>
</reference>
<keyword evidence="2" id="KW-1185">Reference proteome</keyword>
<protein>
    <submittedName>
        <fullName evidence="1">Uncharacterized protein</fullName>
    </submittedName>
</protein>
<gene>
    <name evidence="1" type="ORF">EBBID32_33390</name>
</gene>
<dbReference type="EMBL" id="CAVK010000162">
    <property type="protein sequence ID" value="CCW18981.1"/>
    <property type="molecule type" value="Genomic_DNA"/>
</dbReference>
<sequence length="78" mass="8590">MSVVMLFIAREDSDSASFHEDETAALTALIQYVDKHWTDAKLPDVARDFDAANRVAIWFKATGALYVIGEASIADETP</sequence>
<organism evidence="1 2">
    <name type="scientific">Sphingobium indicum BiD32</name>
    <dbReference type="NCBI Taxonomy" id="1301087"/>
    <lineage>
        <taxon>Bacteria</taxon>
        <taxon>Pseudomonadati</taxon>
        <taxon>Pseudomonadota</taxon>
        <taxon>Alphaproteobacteria</taxon>
        <taxon>Sphingomonadales</taxon>
        <taxon>Sphingomonadaceae</taxon>
        <taxon>Sphingobium</taxon>
    </lineage>
</organism>
<comment type="caution">
    <text evidence="1">The sequence shown here is derived from an EMBL/GenBank/DDBJ whole genome shotgun (WGS) entry which is preliminary data.</text>
</comment>
<dbReference type="AlphaFoldDB" id="N1MPV9"/>
<name>N1MPV9_9SPHN</name>
<accession>N1MPV9</accession>
<evidence type="ECO:0000313" key="2">
    <source>
        <dbReference type="Proteomes" id="UP000013201"/>
    </source>
</evidence>
<reference evidence="2" key="2">
    <citation type="submission" date="2013-04" db="EMBL/GenBank/DDBJ databases">
        <title>Bisphenol A degrading Sphingobium sp. strain BiD32.</title>
        <authorList>
            <person name="Nielsen J.L."/>
            <person name="Zhou N.A."/>
            <person name="Kjeldal H."/>
        </authorList>
    </citation>
    <scope>NUCLEOTIDE SEQUENCE [LARGE SCALE GENOMIC DNA]</scope>
    <source>
        <strain evidence="2">BiD32</strain>
    </source>
</reference>
<proteinExistence type="predicted"/>